<evidence type="ECO:0000256" key="2">
    <source>
        <dbReference type="ARBA" id="ARBA00022598"/>
    </source>
</evidence>
<comment type="caution">
    <text evidence="3">The sequence shown here is derived from an EMBL/GenBank/DDBJ whole genome shotgun (WGS) entry which is preliminary data.</text>
</comment>
<keyword evidence="4" id="KW-1185">Reference proteome</keyword>
<evidence type="ECO:0000313" key="4">
    <source>
        <dbReference type="Proteomes" id="UP001476798"/>
    </source>
</evidence>
<dbReference type="PANTHER" id="PTHR43107">
    <property type="entry name" value="LONG-CHAIN FATTY ACID TRANSPORT PROTEIN"/>
    <property type="match status" value="1"/>
</dbReference>
<gene>
    <name evidence="3" type="ORF">GOODEAATRI_031637</name>
</gene>
<dbReference type="Gene3D" id="3.40.50.12780">
    <property type="entry name" value="N-terminal domain of ligase-like"/>
    <property type="match status" value="1"/>
</dbReference>
<evidence type="ECO:0000313" key="3">
    <source>
        <dbReference type="EMBL" id="MEQ2173387.1"/>
    </source>
</evidence>
<dbReference type="Proteomes" id="UP001476798">
    <property type="component" value="Unassembled WGS sequence"/>
</dbReference>
<proteinExistence type="inferred from homology"/>
<dbReference type="SUPFAM" id="SSF56801">
    <property type="entry name" value="Acetyl-CoA synthetase-like"/>
    <property type="match status" value="1"/>
</dbReference>
<reference evidence="3 4" key="1">
    <citation type="submission" date="2021-06" db="EMBL/GenBank/DDBJ databases">
        <authorList>
            <person name="Palmer J.M."/>
        </authorList>
    </citation>
    <scope>NUCLEOTIDE SEQUENCE [LARGE SCALE GENOMIC DNA]</scope>
    <source>
        <strain evidence="3 4">GA_2019</strain>
        <tissue evidence="3">Muscle</tissue>
    </source>
</reference>
<keyword evidence="2" id="KW-0436">Ligase</keyword>
<accession>A0ABV0NPQ4</accession>
<dbReference type="PANTHER" id="PTHR43107:SF10">
    <property type="entry name" value="LONG-CHAIN FATTY ACID TRANSPORT PROTEIN 6"/>
    <property type="match status" value="1"/>
</dbReference>
<name>A0ABV0NPQ4_9TELE</name>
<feature type="non-terminal residue" evidence="3">
    <location>
        <position position="63"/>
    </location>
</feature>
<dbReference type="EMBL" id="JAHRIO010045471">
    <property type="protein sequence ID" value="MEQ2173387.1"/>
    <property type="molecule type" value="Genomic_DNA"/>
</dbReference>
<sequence length="63" mass="7356">MDRAHRVRMGVGNGLRQDVWREFLTRFGNIKMCEVYGSTEGNLCFMNHIGRIGVVGRSNFFYR</sequence>
<evidence type="ECO:0000256" key="1">
    <source>
        <dbReference type="ARBA" id="ARBA00006432"/>
    </source>
</evidence>
<comment type="similarity">
    <text evidence="1">Belongs to the ATP-dependent AMP-binding enzyme family.</text>
</comment>
<dbReference type="InterPro" id="IPR042099">
    <property type="entry name" value="ANL_N_sf"/>
</dbReference>
<protein>
    <submittedName>
        <fullName evidence="3">Uncharacterized protein</fullName>
    </submittedName>
</protein>
<organism evidence="3 4">
    <name type="scientific">Goodea atripinnis</name>
    <dbReference type="NCBI Taxonomy" id="208336"/>
    <lineage>
        <taxon>Eukaryota</taxon>
        <taxon>Metazoa</taxon>
        <taxon>Chordata</taxon>
        <taxon>Craniata</taxon>
        <taxon>Vertebrata</taxon>
        <taxon>Euteleostomi</taxon>
        <taxon>Actinopterygii</taxon>
        <taxon>Neopterygii</taxon>
        <taxon>Teleostei</taxon>
        <taxon>Neoteleostei</taxon>
        <taxon>Acanthomorphata</taxon>
        <taxon>Ovalentaria</taxon>
        <taxon>Atherinomorphae</taxon>
        <taxon>Cyprinodontiformes</taxon>
        <taxon>Goodeidae</taxon>
        <taxon>Goodea</taxon>
    </lineage>
</organism>